<comment type="subcellular location">
    <subcellularLocation>
        <location evidence="1">Secreted</location>
    </subcellularLocation>
</comment>
<organism evidence="4 5">
    <name type="scientific">Heterocephalus glaber</name>
    <name type="common">Naked mole rat</name>
    <dbReference type="NCBI Taxonomy" id="10181"/>
    <lineage>
        <taxon>Eukaryota</taxon>
        <taxon>Metazoa</taxon>
        <taxon>Chordata</taxon>
        <taxon>Craniata</taxon>
        <taxon>Vertebrata</taxon>
        <taxon>Euteleostomi</taxon>
        <taxon>Mammalia</taxon>
        <taxon>Eutheria</taxon>
        <taxon>Euarchontoglires</taxon>
        <taxon>Glires</taxon>
        <taxon>Rodentia</taxon>
        <taxon>Hystricomorpha</taxon>
        <taxon>Bathyergidae</taxon>
        <taxon>Heterocephalus</taxon>
    </lineage>
</organism>
<dbReference type="InterPro" id="IPR045860">
    <property type="entry name" value="Snake_toxin-like_sf"/>
</dbReference>
<dbReference type="SUPFAM" id="SSF57302">
    <property type="entry name" value="Snake toxin-like"/>
    <property type="match status" value="2"/>
</dbReference>
<evidence type="ECO:0000256" key="3">
    <source>
        <dbReference type="SAM" id="SignalP"/>
    </source>
</evidence>
<dbReference type="PANTHER" id="PTHR20914">
    <property type="entry name" value="LY6/PLAUR DOMAIN-CONTAINING PROTEIN 8"/>
    <property type="match status" value="1"/>
</dbReference>
<evidence type="ECO:0000256" key="2">
    <source>
        <dbReference type="ARBA" id="ARBA00022525"/>
    </source>
</evidence>
<feature type="signal peptide" evidence="3">
    <location>
        <begin position="1"/>
        <end position="48"/>
    </location>
</feature>
<dbReference type="Proteomes" id="UP000694906">
    <property type="component" value="Unplaced"/>
</dbReference>
<gene>
    <name evidence="5" type="primary">LOC110347269</name>
</gene>
<reference evidence="5" key="1">
    <citation type="submission" date="2025-08" db="UniProtKB">
        <authorList>
            <consortium name="RefSeq"/>
        </authorList>
    </citation>
    <scope>IDENTIFICATION</scope>
</reference>
<proteinExistence type="predicted"/>
<dbReference type="CDD" id="cd23572">
    <property type="entry name" value="TFP_LU_ECD_PINLYP_rpt2"/>
    <property type="match status" value="1"/>
</dbReference>
<accession>A0AAX6SB66</accession>
<feature type="chain" id="PRO_5043579173" evidence="3">
    <location>
        <begin position="49"/>
        <end position="455"/>
    </location>
</feature>
<protein>
    <submittedName>
        <fullName evidence="5">CD177 antigen isoform X1</fullName>
    </submittedName>
</protein>
<evidence type="ECO:0000256" key="1">
    <source>
        <dbReference type="ARBA" id="ARBA00004613"/>
    </source>
</evidence>
<dbReference type="PANTHER" id="PTHR20914:SF9">
    <property type="entry name" value="COILED, ISOFORM A"/>
    <property type="match status" value="1"/>
</dbReference>
<dbReference type="AlphaFoldDB" id="A0AAX6SB66"/>
<keyword evidence="2" id="KW-0964">Secreted</keyword>
<dbReference type="InterPro" id="IPR050918">
    <property type="entry name" value="CNF-like_PLA2_Inhibitor"/>
</dbReference>
<dbReference type="Gene3D" id="2.10.60.10">
    <property type="entry name" value="CD59"/>
    <property type="match status" value="2"/>
</dbReference>
<keyword evidence="4" id="KW-1185">Reference proteome</keyword>
<dbReference type="GeneID" id="110347269"/>
<name>A0AAX6SB66_HETGA</name>
<dbReference type="RefSeq" id="XP_021106606.1">
    <property type="nucleotide sequence ID" value="XM_021250947.1"/>
</dbReference>
<keyword evidence="3" id="KW-0732">Signal</keyword>
<sequence length="455" mass="47997">MRAATLTRPLDKRPAHLCPASSSPTWIMLRLLPALVLLGVLVTPEGTSKTCPACASPGHCRDILCPSAQDSCLLSQMQLENGTVVDSGSCVAPGRCRESITTLTYGPNSTLWVSTACCANSCSITGPPQEPGPEANHVTCQYCSGNKSAPCDSLSVMNCTGNQTKCVTLNGTWSGGNPQILKGCATPDVCHLRVNDTLGPEASGFRLTSQPGCNPSPTQPGALLEGPHAAVTHTNPKPTICFTCSDLQHCDPLPCPEDRNYCLQTAGITAFGDGNSFSWRNGSCVASTDCTLSNSISGLTYGIGLGFWVNTTCCQGNCQEPTRLATLPASRTLTKFLCPTCPKDQSGSCRSSFYLQCPRGETQCVQLDLTLDEGGQNVSMRGCGSRDLCSSRAVTEKLRTLSDLSGLRRLRLSRRPNCNPSRRAVLENQCLSSAAGGLRLALPLLAVALGAARLC</sequence>
<evidence type="ECO:0000313" key="5">
    <source>
        <dbReference type="RefSeq" id="XP_021106606.1"/>
    </source>
</evidence>
<dbReference type="GO" id="GO:0005576">
    <property type="term" value="C:extracellular region"/>
    <property type="evidence" value="ECO:0007669"/>
    <property type="project" value="UniProtKB-SubCell"/>
</dbReference>
<evidence type="ECO:0000313" key="4">
    <source>
        <dbReference type="Proteomes" id="UP000694906"/>
    </source>
</evidence>